<evidence type="ECO:0000313" key="1">
    <source>
        <dbReference type="EMBL" id="QCT02557.1"/>
    </source>
</evidence>
<reference evidence="1 2" key="1">
    <citation type="submission" date="2019-05" db="EMBL/GenBank/DDBJ databases">
        <authorList>
            <person name="Chen C."/>
        </authorList>
    </citation>
    <scope>NUCLEOTIDE SEQUENCE [LARGE SCALE GENOMIC DNA]</scope>
    <source>
        <strain evidence="1 2">HB172198</strain>
    </source>
</reference>
<dbReference type="EMBL" id="CP040396">
    <property type="protein sequence ID" value="QCT02557.1"/>
    <property type="molecule type" value="Genomic_DNA"/>
</dbReference>
<dbReference type="RefSeq" id="WP_138225564.1">
    <property type="nucleotide sequence ID" value="NZ_CP040396.1"/>
</dbReference>
<dbReference type="Proteomes" id="UP000300879">
    <property type="component" value="Chromosome"/>
</dbReference>
<keyword evidence="2" id="KW-1185">Reference proteome</keyword>
<evidence type="ECO:0000313" key="2">
    <source>
        <dbReference type="Proteomes" id="UP000300879"/>
    </source>
</evidence>
<gene>
    <name evidence="1" type="ORF">E6C60_1842</name>
</gene>
<name>A0A4P8XIW3_9BACL</name>
<dbReference type="KEGG" id="palo:E6C60_1842"/>
<sequence length="185" mass="20262">MKHKGIAAVLLPAVAGAVLLLSISGMPLQAGTSDEAASAVFMADQMSKRELTELNIVDELNALKLAGQLQRAALQGAALSIDLRLEQAKHSTVMVHRQLLELLSYAFEQVGNIEHVYLRFIAADPWTGRQQLLLAASVDRKHWTEELREGLSQQKSGAFSEQATEQLHLTLTNLWLKAVQQDAQG</sequence>
<organism evidence="1 2">
    <name type="scientific">Paenibacillus algicola</name>
    <dbReference type="NCBI Taxonomy" id="2565926"/>
    <lineage>
        <taxon>Bacteria</taxon>
        <taxon>Bacillati</taxon>
        <taxon>Bacillota</taxon>
        <taxon>Bacilli</taxon>
        <taxon>Bacillales</taxon>
        <taxon>Paenibacillaceae</taxon>
        <taxon>Paenibacillus</taxon>
    </lineage>
</organism>
<protein>
    <submittedName>
        <fullName evidence="1">Uncharacterized protein</fullName>
    </submittedName>
</protein>
<accession>A0A4P8XIW3</accession>
<proteinExistence type="predicted"/>
<dbReference type="AlphaFoldDB" id="A0A4P8XIW3"/>
<dbReference type="OrthoDB" id="2678813at2"/>